<feature type="domain" description="Ribosomal RNA small subunit methyltransferase E methyltransferase" evidence="11">
    <location>
        <begin position="80"/>
        <end position="245"/>
    </location>
</feature>
<dbReference type="GO" id="GO:0005737">
    <property type="term" value="C:cytoplasm"/>
    <property type="evidence" value="ECO:0007669"/>
    <property type="project" value="UniProtKB-SubCell"/>
</dbReference>
<evidence type="ECO:0000313" key="12">
    <source>
        <dbReference type="EMBL" id="GFE53541.1"/>
    </source>
</evidence>
<comment type="caution">
    <text evidence="12">The sequence shown here is derived from an EMBL/GenBank/DDBJ whole genome shotgun (WGS) entry which is preliminary data.</text>
</comment>
<dbReference type="Gene3D" id="3.40.1280.10">
    <property type="match status" value="1"/>
</dbReference>
<evidence type="ECO:0000256" key="8">
    <source>
        <dbReference type="ARBA" id="ARBA00022691"/>
    </source>
</evidence>
<keyword evidence="5" id="KW-0698">rRNA processing</keyword>
<proteinExistence type="inferred from homology"/>
<dbReference type="Pfam" id="PF04452">
    <property type="entry name" value="Methyltrans_RNA"/>
    <property type="match status" value="1"/>
</dbReference>
<dbReference type="GO" id="GO:0070042">
    <property type="term" value="F:rRNA (uridine-N3-)-methyltransferase activity"/>
    <property type="evidence" value="ECO:0007669"/>
    <property type="project" value="TreeGrafter"/>
</dbReference>
<dbReference type="InterPro" id="IPR029026">
    <property type="entry name" value="tRNA_m1G_MTases_N"/>
</dbReference>
<name>A0A9W5TA17_BABOV</name>
<comment type="similarity">
    <text evidence="2">Belongs to the RNA methyltransferase RsmE family.</text>
</comment>
<dbReference type="EC" id="2.1.1.193" evidence="3"/>
<keyword evidence="12" id="KW-0687">Ribonucleoprotein</keyword>
<dbReference type="InterPro" id="IPR006700">
    <property type="entry name" value="RsmE"/>
</dbReference>
<dbReference type="PANTHER" id="PTHR30027:SF3">
    <property type="entry name" value="16S RRNA (URACIL(1498)-N(3))-METHYLTRANSFERASE"/>
    <property type="match status" value="1"/>
</dbReference>
<comment type="subcellular location">
    <subcellularLocation>
        <location evidence="1">Cytoplasm</location>
    </subcellularLocation>
</comment>
<accession>A0A9W5TA17</accession>
<reference evidence="12" key="1">
    <citation type="submission" date="2019-12" db="EMBL/GenBank/DDBJ databases">
        <title>Genome sequence of Babesia ovis.</title>
        <authorList>
            <person name="Yamagishi J."/>
            <person name="Sevinc F."/>
            <person name="Xuan X."/>
        </authorList>
    </citation>
    <scope>NUCLEOTIDE SEQUENCE</scope>
    <source>
        <strain evidence="12">Selcuk</strain>
    </source>
</reference>
<evidence type="ECO:0000259" key="11">
    <source>
        <dbReference type="Pfam" id="PF04452"/>
    </source>
</evidence>
<comment type="function">
    <text evidence="9">Specifically methylates the N3 position of the uracil ring of uridine 1498 (m3U1498) in 16S rRNA. Acts on the fully assembled 30S ribosomal subunit.</text>
</comment>
<dbReference type="CDD" id="cd18084">
    <property type="entry name" value="RsmE-like"/>
    <property type="match status" value="1"/>
</dbReference>
<evidence type="ECO:0000256" key="5">
    <source>
        <dbReference type="ARBA" id="ARBA00022552"/>
    </source>
</evidence>
<dbReference type="PANTHER" id="PTHR30027">
    <property type="entry name" value="RIBOSOMAL RNA SMALL SUBUNIT METHYLTRANSFERASE E"/>
    <property type="match status" value="1"/>
</dbReference>
<dbReference type="PIRSF" id="PIRSF015601">
    <property type="entry name" value="MTase_slr0722"/>
    <property type="match status" value="1"/>
</dbReference>
<dbReference type="GO" id="GO:0005840">
    <property type="term" value="C:ribosome"/>
    <property type="evidence" value="ECO:0007669"/>
    <property type="project" value="UniProtKB-KW"/>
</dbReference>
<evidence type="ECO:0000256" key="1">
    <source>
        <dbReference type="ARBA" id="ARBA00004496"/>
    </source>
</evidence>
<evidence type="ECO:0000256" key="2">
    <source>
        <dbReference type="ARBA" id="ARBA00005528"/>
    </source>
</evidence>
<dbReference type="SUPFAM" id="SSF75217">
    <property type="entry name" value="alpha/beta knot"/>
    <property type="match status" value="1"/>
</dbReference>
<evidence type="ECO:0000256" key="9">
    <source>
        <dbReference type="ARBA" id="ARBA00025699"/>
    </source>
</evidence>
<dbReference type="Proteomes" id="UP001057455">
    <property type="component" value="Unassembled WGS sequence"/>
</dbReference>
<evidence type="ECO:0000256" key="7">
    <source>
        <dbReference type="ARBA" id="ARBA00022679"/>
    </source>
</evidence>
<keyword evidence="6 12" id="KW-0489">Methyltransferase</keyword>
<evidence type="ECO:0000313" key="13">
    <source>
        <dbReference type="Proteomes" id="UP001057455"/>
    </source>
</evidence>
<keyword evidence="7" id="KW-0808">Transferase</keyword>
<evidence type="ECO:0000256" key="10">
    <source>
        <dbReference type="ARBA" id="ARBA00047944"/>
    </source>
</evidence>
<evidence type="ECO:0000256" key="3">
    <source>
        <dbReference type="ARBA" id="ARBA00012328"/>
    </source>
</evidence>
<dbReference type="InterPro" id="IPR046886">
    <property type="entry name" value="RsmE_MTase_dom"/>
</dbReference>
<keyword evidence="12" id="KW-0689">Ribosomal protein</keyword>
<dbReference type="InterPro" id="IPR029028">
    <property type="entry name" value="Alpha/beta_knot_MTases"/>
</dbReference>
<sequence>MNLLLVKQDDITEENGARYIEITDKRRTSHIKYVLKATVGKQLKCGIVGSTLDVATVTKVDNKSIRLQLSDRFREHCEPPVPVVDLVVGIPRPRSLDKLLQYCASMGVGRILLVCSSRVELDYLKSHQLEATCIEESLMLGMEQGVTTYMPRVEIYKSLGAFQRALEKEPDSLRLIAHPCTNDTLGSLGITQHQSGAILVAIGPEGGWLEHEVDFYAGLGFKKFNIGERILRAEVAAAAVVSQLQLLLTDVTLRNGNKPAVRV</sequence>
<protein>
    <recommendedName>
        <fullName evidence="3">16S rRNA (uracil(1498)-N(3))-methyltransferase</fullName>
        <ecNumber evidence="3">2.1.1.193</ecNumber>
    </recommendedName>
</protein>
<dbReference type="OrthoDB" id="2021042at2759"/>
<comment type="catalytic activity">
    <reaction evidence="10">
        <text>uridine(1498) in 16S rRNA + S-adenosyl-L-methionine = N(3)-methyluridine(1498) in 16S rRNA + S-adenosyl-L-homocysteine + H(+)</text>
        <dbReference type="Rhea" id="RHEA:42920"/>
        <dbReference type="Rhea" id="RHEA-COMP:10283"/>
        <dbReference type="Rhea" id="RHEA-COMP:10284"/>
        <dbReference type="ChEBI" id="CHEBI:15378"/>
        <dbReference type="ChEBI" id="CHEBI:57856"/>
        <dbReference type="ChEBI" id="CHEBI:59789"/>
        <dbReference type="ChEBI" id="CHEBI:65315"/>
        <dbReference type="ChEBI" id="CHEBI:74502"/>
        <dbReference type="EC" id="2.1.1.193"/>
    </reaction>
</comment>
<keyword evidence="13" id="KW-1185">Reference proteome</keyword>
<evidence type="ECO:0000256" key="4">
    <source>
        <dbReference type="ARBA" id="ARBA00022490"/>
    </source>
</evidence>
<keyword evidence="4" id="KW-0963">Cytoplasm</keyword>
<dbReference type="AlphaFoldDB" id="A0A9W5TA17"/>
<dbReference type="NCBIfam" id="TIGR00046">
    <property type="entry name" value="RsmE family RNA methyltransferase"/>
    <property type="match status" value="1"/>
</dbReference>
<dbReference type="EMBL" id="BLIY01000006">
    <property type="protein sequence ID" value="GFE53541.1"/>
    <property type="molecule type" value="Genomic_DNA"/>
</dbReference>
<keyword evidence="8" id="KW-0949">S-adenosyl-L-methionine</keyword>
<gene>
    <name evidence="12" type="ORF">BaOVIS_009450</name>
</gene>
<evidence type="ECO:0000256" key="6">
    <source>
        <dbReference type="ARBA" id="ARBA00022603"/>
    </source>
</evidence>
<dbReference type="GO" id="GO:0070475">
    <property type="term" value="P:rRNA base methylation"/>
    <property type="evidence" value="ECO:0007669"/>
    <property type="project" value="TreeGrafter"/>
</dbReference>
<organism evidence="12 13">
    <name type="scientific">Babesia ovis</name>
    <dbReference type="NCBI Taxonomy" id="5869"/>
    <lineage>
        <taxon>Eukaryota</taxon>
        <taxon>Sar</taxon>
        <taxon>Alveolata</taxon>
        <taxon>Apicomplexa</taxon>
        <taxon>Aconoidasida</taxon>
        <taxon>Piroplasmida</taxon>
        <taxon>Babesiidae</taxon>
        <taxon>Babesia</taxon>
    </lineage>
</organism>